<proteinExistence type="predicted"/>
<keyword evidence="1" id="KW-0808">Transferase</keyword>
<dbReference type="Pfam" id="PF03033">
    <property type="entry name" value="Glyco_transf_28"/>
    <property type="match status" value="1"/>
</dbReference>
<dbReference type="InterPro" id="IPR010610">
    <property type="entry name" value="EryCIII-like_C"/>
</dbReference>
<feature type="domain" description="Glycosyltransferase family 28 N-terminal" evidence="3">
    <location>
        <begin position="81"/>
        <end position="226"/>
    </location>
</feature>
<dbReference type="FunFam" id="3.40.50.2000:FF:000100">
    <property type="entry name" value="Glycosyltransferase family 1 protein"/>
    <property type="match status" value="1"/>
</dbReference>
<accession>A0A175W8U7</accession>
<dbReference type="FunFam" id="3.40.50.2000:FF:000009">
    <property type="entry name" value="Sterol 3-beta-glucosyltransferase UGT80A2"/>
    <property type="match status" value="1"/>
</dbReference>
<name>A0A175W8U7_9PEZI</name>
<dbReference type="InterPro" id="IPR002213">
    <property type="entry name" value="UDP_glucos_trans"/>
</dbReference>
<dbReference type="Pfam" id="PF06722">
    <property type="entry name" value="EryCIII-like_C"/>
    <property type="match status" value="1"/>
</dbReference>
<feature type="compositionally biased region" description="Basic and acidic residues" evidence="2">
    <location>
        <begin position="608"/>
        <end position="620"/>
    </location>
</feature>
<feature type="domain" description="Erythromycin biosynthesis protein CIII-like C-terminal" evidence="4">
    <location>
        <begin position="398"/>
        <end position="493"/>
    </location>
</feature>
<evidence type="ECO:0000313" key="5">
    <source>
        <dbReference type="EMBL" id="KXX80126.1"/>
    </source>
</evidence>
<dbReference type="PANTHER" id="PTHR48050:SF27">
    <property type="entry name" value="GLUCOSYLTRANSFERASE, PUTATIVE (AFU_ORTHOLOGUE AFUA_7G04880)-RELATED"/>
    <property type="match status" value="1"/>
</dbReference>
<evidence type="ECO:0000259" key="4">
    <source>
        <dbReference type="Pfam" id="PF06722"/>
    </source>
</evidence>
<comment type="caution">
    <text evidence="5">The sequence shown here is derived from an EMBL/GenBank/DDBJ whole genome shotgun (WGS) entry which is preliminary data.</text>
</comment>
<dbReference type="InterPro" id="IPR050426">
    <property type="entry name" value="Glycosyltransferase_28"/>
</dbReference>
<dbReference type="VEuPathDB" id="FungiDB:MMYC01_204344"/>
<protein>
    <submittedName>
        <fullName evidence="5">Sterol 3-beta-glucosyltransferase</fullName>
    </submittedName>
</protein>
<sequence length="837" mass="90443">MEGLPGSGVNSLIDAQEAVDNLAQTTDNGRVDINFKSRLCKSLSLLVPRDWEPEAKHAVLPEQELPPRYHEVPPRSIRLNIVIQVVGSRGDVQPFVALGVELQRHGHRVRLTTHDTFSDFVRASGLEFFPVGGNPAELMAYMVKNPGLVPSMRSLQAGDIQKKRKMVAQMLDGFWRSCVEPDPATQKPFVAEAIIANPPSFAHVHCAQALGVPLHLMFTMPWTSTRRFCHPLANLKAYGESGVSREVANYVSYMAVEWMTWQGLGDIINAWRKTLDLEPVPFSEGPGLAENLKVPFTYCWSPALIPKPDDWPAHIDVCGFFFRDPPRFTPEPELAKFLGTGPPPIYIGFGSIVINDPEAVTDTLLEAIRCTGVRAIISKGWSNLGKGQGSDSNVFYLGDCPHEWLFQHVSVVVHHGGAGTTACGLLNGRPTVVVPFFGDQPFWGNMVAAAGAGPSPIPQKQLNTTNLAEAIRFCLTPEASNAARRMATEMQSESGVRRAVASFHANLPLEKMRCDILPNLAAAWSLKTRDCKTLKLSKEAAEVLVAESKVKACDLKRYESKPTHIDLRRWDPVTATASSLAATGAGIVTSAADIIVKPVQAFSRSPTHSHDSTSKEDTASHRSPSLETKHSDADLYGRPAGLDLPENPRRLQVRSEQGSSRVGAALLGCVSGVGGFFKHWTKGMYLDMPLAVSEGMRNAPRLYGGEVYEPGRVTDWKTGGAAAGKNFVHGIVEGLGGVVAAPVRGAKREGALGAAKGVGVGLLNMGTKLSSGVLGLVAFSGQGLYLSARAAICSDTRKMIMEESKGEGESSLLFGQGKGLNIDRRVVVEAFDRLIRG</sequence>
<dbReference type="Gene3D" id="3.40.50.2000">
    <property type="entry name" value="Glycogen Phosphorylase B"/>
    <property type="match status" value="2"/>
</dbReference>
<dbReference type="CDD" id="cd03784">
    <property type="entry name" value="GT1_Gtf-like"/>
    <property type="match status" value="1"/>
</dbReference>
<keyword evidence="6" id="KW-1185">Reference proteome</keyword>
<dbReference type="EMBL" id="LCTW02000068">
    <property type="protein sequence ID" value="KXX80126.1"/>
    <property type="molecule type" value="Genomic_DNA"/>
</dbReference>
<dbReference type="Proteomes" id="UP000078237">
    <property type="component" value="Unassembled WGS sequence"/>
</dbReference>
<feature type="region of interest" description="Disordered" evidence="2">
    <location>
        <begin position="603"/>
        <end position="657"/>
    </location>
</feature>
<reference evidence="5 6" key="1">
    <citation type="journal article" date="2016" name="Genome Announc.">
        <title>Genome Sequence of Madurella mycetomatis mm55, Isolated from a Human Mycetoma Case in Sudan.</title>
        <authorList>
            <person name="Smit S."/>
            <person name="Derks M.F."/>
            <person name="Bervoets S."/>
            <person name="Fahal A."/>
            <person name="van Leeuwen W."/>
            <person name="van Belkum A."/>
            <person name="van de Sande W.W."/>
        </authorList>
    </citation>
    <scope>NUCLEOTIDE SEQUENCE [LARGE SCALE GENOMIC DNA]</scope>
    <source>
        <strain evidence="6">mm55</strain>
    </source>
</reference>
<dbReference type="PANTHER" id="PTHR48050">
    <property type="entry name" value="STEROL 3-BETA-GLUCOSYLTRANSFERASE"/>
    <property type="match status" value="1"/>
</dbReference>
<evidence type="ECO:0000313" key="6">
    <source>
        <dbReference type="Proteomes" id="UP000078237"/>
    </source>
</evidence>
<dbReference type="AlphaFoldDB" id="A0A175W8U7"/>
<evidence type="ECO:0000259" key="3">
    <source>
        <dbReference type="Pfam" id="PF03033"/>
    </source>
</evidence>
<dbReference type="OrthoDB" id="5835829at2759"/>
<dbReference type="SUPFAM" id="SSF53756">
    <property type="entry name" value="UDP-Glycosyltransferase/glycogen phosphorylase"/>
    <property type="match status" value="1"/>
</dbReference>
<gene>
    <name evidence="5" type="ORF">MMYC01_204344</name>
</gene>
<dbReference type="GO" id="GO:0016906">
    <property type="term" value="F:sterol 3-beta-glucosyltransferase activity"/>
    <property type="evidence" value="ECO:0007669"/>
    <property type="project" value="UniProtKB-ARBA"/>
</dbReference>
<evidence type="ECO:0000256" key="2">
    <source>
        <dbReference type="SAM" id="MobiDB-lite"/>
    </source>
</evidence>
<evidence type="ECO:0000256" key="1">
    <source>
        <dbReference type="ARBA" id="ARBA00022679"/>
    </source>
</evidence>
<organism evidence="5 6">
    <name type="scientific">Madurella mycetomatis</name>
    <dbReference type="NCBI Taxonomy" id="100816"/>
    <lineage>
        <taxon>Eukaryota</taxon>
        <taxon>Fungi</taxon>
        <taxon>Dikarya</taxon>
        <taxon>Ascomycota</taxon>
        <taxon>Pezizomycotina</taxon>
        <taxon>Sordariomycetes</taxon>
        <taxon>Sordariomycetidae</taxon>
        <taxon>Sordariales</taxon>
        <taxon>Sordariales incertae sedis</taxon>
        <taxon>Madurella</taxon>
    </lineage>
</organism>
<dbReference type="InterPro" id="IPR004276">
    <property type="entry name" value="GlycoTrans_28_N"/>
</dbReference>
<dbReference type="STRING" id="100816.A0A175W8U7"/>
<dbReference type="GO" id="GO:0005975">
    <property type="term" value="P:carbohydrate metabolic process"/>
    <property type="evidence" value="ECO:0007669"/>
    <property type="project" value="InterPro"/>
</dbReference>